<dbReference type="PANTHER" id="PTHR43191">
    <property type="entry name" value="RRNA METHYLTRANSFERASE 3"/>
    <property type="match status" value="1"/>
</dbReference>
<organism evidence="5 6">
    <name type="scientific">Spiroplasma alleghenense</name>
    <dbReference type="NCBI Taxonomy" id="216931"/>
    <lineage>
        <taxon>Bacteria</taxon>
        <taxon>Bacillati</taxon>
        <taxon>Mycoplasmatota</taxon>
        <taxon>Mollicutes</taxon>
        <taxon>Entomoplasmatales</taxon>
        <taxon>Spiroplasmataceae</taxon>
        <taxon>Spiroplasma</taxon>
    </lineage>
</organism>
<keyword evidence="3 5" id="KW-0808">Transferase</keyword>
<comment type="similarity">
    <text evidence="1">Belongs to the class IV-like SAM-binding methyltransferase superfamily. RNA methyltransferase TrmH family.</text>
</comment>
<sequence length="249" mass="27834">MDNQKIITSLTNSWVKKILELKLTQVQREEKKFLVEGEHLVFEALKHNCLESVIVVNKENQQFRKQIPQTLVTKEVMKKISDLKNAPNIIGICHILDSKIDFTSNILVLENIQDPGNMGSLIRSAAAFNFKTIISTNNSVSYYNPKVVRATQGNLFDLNLLNLEIADVIKQVGEKNYEVVGTNLRKPSVDLEVLKNPSLKLLLLGNEGSGLSDEVSDLIEKNFIIKINPQVESLNVGVAGAIIMNLLNQ</sequence>
<dbReference type="InterPro" id="IPR013123">
    <property type="entry name" value="SpoU_subst-bd"/>
</dbReference>
<dbReference type="GO" id="GO:0008173">
    <property type="term" value="F:RNA methyltransferase activity"/>
    <property type="evidence" value="ECO:0007669"/>
    <property type="project" value="InterPro"/>
</dbReference>
<dbReference type="GO" id="GO:0032259">
    <property type="term" value="P:methylation"/>
    <property type="evidence" value="ECO:0007669"/>
    <property type="project" value="UniProtKB-KW"/>
</dbReference>
<evidence type="ECO:0000313" key="6">
    <source>
        <dbReference type="Proteomes" id="UP000254792"/>
    </source>
</evidence>
<dbReference type="InterPro" id="IPR029028">
    <property type="entry name" value="Alpha/beta_knot_MTases"/>
</dbReference>
<dbReference type="SUPFAM" id="SSF55315">
    <property type="entry name" value="L30e-like"/>
    <property type="match status" value="1"/>
</dbReference>
<dbReference type="SMART" id="SM00967">
    <property type="entry name" value="SpoU_sub_bind"/>
    <property type="match status" value="1"/>
</dbReference>
<dbReference type="Gene3D" id="3.40.1280.10">
    <property type="match status" value="1"/>
</dbReference>
<keyword evidence="2 5" id="KW-0489">Methyltransferase</keyword>
<keyword evidence="6" id="KW-1185">Reference proteome</keyword>
<dbReference type="SUPFAM" id="SSF75217">
    <property type="entry name" value="alpha/beta knot"/>
    <property type="match status" value="1"/>
</dbReference>
<dbReference type="KEGG" id="salx:SALLE_v1c06410"/>
<gene>
    <name evidence="5" type="primary">spoU</name>
    <name evidence="5" type="ORF">SALLE_v1c06410</name>
</gene>
<dbReference type="PANTHER" id="PTHR43191:SF2">
    <property type="entry name" value="RRNA METHYLTRANSFERASE 3, MITOCHONDRIAL"/>
    <property type="match status" value="1"/>
</dbReference>
<dbReference type="OrthoDB" id="9794400at2"/>
<dbReference type="RefSeq" id="WP_115558215.1">
    <property type="nucleotide sequence ID" value="NZ_CP031376.1"/>
</dbReference>
<accession>A0A345Z3Y2</accession>
<dbReference type="InterPro" id="IPR053888">
    <property type="entry name" value="MRM3-like_sub_bind"/>
</dbReference>
<dbReference type="Gene3D" id="3.30.1330.30">
    <property type="match status" value="1"/>
</dbReference>
<dbReference type="GO" id="GO:0003723">
    <property type="term" value="F:RNA binding"/>
    <property type="evidence" value="ECO:0007669"/>
    <property type="project" value="InterPro"/>
</dbReference>
<dbReference type="CDD" id="cd18095">
    <property type="entry name" value="SpoU-like_rRNA-MTase"/>
    <property type="match status" value="1"/>
</dbReference>
<dbReference type="EMBL" id="CP031376">
    <property type="protein sequence ID" value="AXK51311.1"/>
    <property type="molecule type" value="Genomic_DNA"/>
</dbReference>
<feature type="domain" description="RNA 2-O ribose methyltransferase substrate binding" evidence="4">
    <location>
        <begin position="34"/>
        <end position="99"/>
    </location>
</feature>
<evidence type="ECO:0000313" key="5">
    <source>
        <dbReference type="EMBL" id="AXK51311.1"/>
    </source>
</evidence>
<dbReference type="GO" id="GO:0006396">
    <property type="term" value="P:RNA processing"/>
    <property type="evidence" value="ECO:0007669"/>
    <property type="project" value="InterPro"/>
</dbReference>
<dbReference type="InterPro" id="IPR051259">
    <property type="entry name" value="rRNA_Methyltransferase"/>
</dbReference>
<name>A0A345Z3Y2_9MOLU</name>
<evidence type="ECO:0000256" key="2">
    <source>
        <dbReference type="ARBA" id="ARBA00022603"/>
    </source>
</evidence>
<dbReference type="GO" id="GO:0005737">
    <property type="term" value="C:cytoplasm"/>
    <property type="evidence" value="ECO:0007669"/>
    <property type="project" value="UniProtKB-ARBA"/>
</dbReference>
<protein>
    <submittedName>
        <fullName evidence="5">RNA methyltransferase, TrmH family</fullName>
    </submittedName>
</protein>
<dbReference type="Pfam" id="PF22435">
    <property type="entry name" value="MRM3-like_sub_bind"/>
    <property type="match status" value="1"/>
</dbReference>
<dbReference type="AlphaFoldDB" id="A0A345Z3Y2"/>
<dbReference type="Pfam" id="PF00588">
    <property type="entry name" value="SpoU_methylase"/>
    <property type="match status" value="1"/>
</dbReference>
<evidence type="ECO:0000256" key="3">
    <source>
        <dbReference type="ARBA" id="ARBA00022679"/>
    </source>
</evidence>
<dbReference type="InterPro" id="IPR001537">
    <property type="entry name" value="SpoU_MeTrfase"/>
</dbReference>
<dbReference type="InterPro" id="IPR029026">
    <property type="entry name" value="tRNA_m1G_MTases_N"/>
</dbReference>
<reference evidence="5 6" key="1">
    <citation type="submission" date="2018-07" db="EMBL/GenBank/DDBJ databases">
        <title>Complete genome sequence of Spiroplasma alleghenense PLHS-1 (ATCC 51752).</title>
        <authorList>
            <person name="Chou L."/>
            <person name="Lee T.-Y."/>
            <person name="Tsai Y.-M."/>
            <person name="Kuo C.-H."/>
        </authorList>
    </citation>
    <scope>NUCLEOTIDE SEQUENCE [LARGE SCALE GENOMIC DNA]</scope>
    <source>
        <strain evidence="5 6">PLHS-1</strain>
    </source>
</reference>
<evidence type="ECO:0000259" key="4">
    <source>
        <dbReference type="SMART" id="SM00967"/>
    </source>
</evidence>
<dbReference type="InterPro" id="IPR029064">
    <property type="entry name" value="Ribosomal_eL30-like_sf"/>
</dbReference>
<evidence type="ECO:0000256" key="1">
    <source>
        <dbReference type="ARBA" id="ARBA00007228"/>
    </source>
</evidence>
<proteinExistence type="inferred from homology"/>
<dbReference type="Proteomes" id="UP000254792">
    <property type="component" value="Chromosome"/>
</dbReference>